<feature type="signal peptide" evidence="1">
    <location>
        <begin position="1"/>
        <end position="19"/>
    </location>
</feature>
<keyword evidence="1" id="KW-0732">Signal</keyword>
<gene>
    <name evidence="2" type="ORF">HNR40_009474</name>
</gene>
<reference evidence="2 3" key="1">
    <citation type="submission" date="2020-08" db="EMBL/GenBank/DDBJ databases">
        <title>Genomic Encyclopedia of Type Strains, Phase IV (KMG-IV): sequencing the most valuable type-strain genomes for metagenomic binning, comparative biology and taxonomic classification.</title>
        <authorList>
            <person name="Goeker M."/>
        </authorList>
    </citation>
    <scope>NUCLEOTIDE SEQUENCE [LARGE SCALE GENOMIC DNA]</scope>
    <source>
        <strain evidence="2 3">DSM 45385</strain>
    </source>
</reference>
<evidence type="ECO:0000313" key="3">
    <source>
        <dbReference type="Proteomes" id="UP000568380"/>
    </source>
</evidence>
<dbReference type="RefSeq" id="WP_184973518.1">
    <property type="nucleotide sequence ID" value="NZ_JACHIN010000020.1"/>
</dbReference>
<organism evidence="2 3">
    <name type="scientific">Nonomuraea endophytica</name>
    <dbReference type="NCBI Taxonomy" id="714136"/>
    <lineage>
        <taxon>Bacteria</taxon>
        <taxon>Bacillati</taxon>
        <taxon>Actinomycetota</taxon>
        <taxon>Actinomycetes</taxon>
        <taxon>Streptosporangiales</taxon>
        <taxon>Streptosporangiaceae</taxon>
        <taxon>Nonomuraea</taxon>
    </lineage>
</organism>
<sequence length="340" mass="36326">MRGTAAVVAFVVATGPAHAAAPTDQWKVVHHDRRDSYDAVTVTPGGAVWVAGTRLSEPLLLKGGRRVKGPGFRVKRLTSASDTRVWAFGASRYARWDGKRWQVKRWSHGRVDRAYAIGQNLWVIENSNVFPSAGKAGWKARSTLRRLVGSAWRKVPTPIVVKGLDGKWAAGSVRGTAALARWNGKDWRAVALPAIPSAHPGQISELTDVAVDGETARVMAVGWVAWPCGAGNRSFCGETLLLSGYLGSMKYEVRTEPGIQPRAQAEPDGRGGAWVVYDAKGGGSAYLHIGPDSVEPGAFPASPSRNASVRDLANQLGSRTVWAVGTAPSGRGGVIWSYGR</sequence>
<dbReference type="Proteomes" id="UP000568380">
    <property type="component" value="Unassembled WGS sequence"/>
</dbReference>
<accession>A0A7W8ELS7</accession>
<protein>
    <submittedName>
        <fullName evidence="2">Uncharacterized protein</fullName>
    </submittedName>
</protein>
<feature type="chain" id="PRO_5030742767" evidence="1">
    <location>
        <begin position="20"/>
        <end position="340"/>
    </location>
</feature>
<proteinExistence type="predicted"/>
<name>A0A7W8ELS7_9ACTN</name>
<keyword evidence="3" id="KW-1185">Reference proteome</keyword>
<evidence type="ECO:0000313" key="2">
    <source>
        <dbReference type="EMBL" id="MBB5083966.1"/>
    </source>
</evidence>
<comment type="caution">
    <text evidence="2">The sequence shown here is derived from an EMBL/GenBank/DDBJ whole genome shotgun (WGS) entry which is preliminary data.</text>
</comment>
<dbReference type="EMBL" id="JACHIN010000020">
    <property type="protein sequence ID" value="MBB5083966.1"/>
    <property type="molecule type" value="Genomic_DNA"/>
</dbReference>
<dbReference type="AlphaFoldDB" id="A0A7W8ELS7"/>
<evidence type="ECO:0000256" key="1">
    <source>
        <dbReference type="SAM" id="SignalP"/>
    </source>
</evidence>